<dbReference type="NCBIfam" id="TIGR00229">
    <property type="entry name" value="sensory_box"/>
    <property type="match status" value="1"/>
</dbReference>
<evidence type="ECO:0000313" key="5">
    <source>
        <dbReference type="EMBL" id="TPW28314.1"/>
    </source>
</evidence>
<dbReference type="InterPro" id="IPR000792">
    <property type="entry name" value="Tscrpt_reg_LuxR_C"/>
</dbReference>
<dbReference type="Pfam" id="PF13426">
    <property type="entry name" value="PAS_9"/>
    <property type="match status" value="1"/>
</dbReference>
<dbReference type="Gene3D" id="1.10.10.10">
    <property type="entry name" value="Winged helix-like DNA-binding domain superfamily/Winged helix DNA-binding domain"/>
    <property type="match status" value="1"/>
</dbReference>
<dbReference type="PANTHER" id="PTHR44688:SF16">
    <property type="entry name" value="DNA-BINDING TRANSCRIPTIONAL ACTIVATOR DEVR_DOSR"/>
    <property type="match status" value="1"/>
</dbReference>
<gene>
    <name evidence="5" type="ORF">FJU08_17655</name>
</gene>
<feature type="domain" description="HTH luxR-type" evidence="4">
    <location>
        <begin position="102"/>
        <end position="167"/>
    </location>
</feature>
<evidence type="ECO:0000256" key="2">
    <source>
        <dbReference type="ARBA" id="ARBA00023125"/>
    </source>
</evidence>
<dbReference type="CDD" id="cd06170">
    <property type="entry name" value="LuxR_C_like"/>
    <property type="match status" value="1"/>
</dbReference>
<dbReference type="Pfam" id="PF00196">
    <property type="entry name" value="GerE"/>
    <property type="match status" value="1"/>
</dbReference>
<dbReference type="EMBL" id="VHLG01000013">
    <property type="protein sequence ID" value="TPW28314.1"/>
    <property type="molecule type" value="Genomic_DNA"/>
</dbReference>
<dbReference type="Gene3D" id="3.30.450.20">
    <property type="entry name" value="PAS domain"/>
    <property type="match status" value="1"/>
</dbReference>
<organism evidence="5 6">
    <name type="scientific">Martelella alba</name>
    <dbReference type="NCBI Taxonomy" id="2590451"/>
    <lineage>
        <taxon>Bacteria</taxon>
        <taxon>Pseudomonadati</taxon>
        <taxon>Pseudomonadota</taxon>
        <taxon>Alphaproteobacteria</taxon>
        <taxon>Hyphomicrobiales</taxon>
        <taxon>Aurantimonadaceae</taxon>
        <taxon>Martelella</taxon>
    </lineage>
</organism>
<reference evidence="5 6" key="1">
    <citation type="submission" date="2019-06" db="EMBL/GenBank/DDBJ databases">
        <authorList>
            <person name="Li M."/>
        </authorList>
    </citation>
    <scope>NUCLEOTIDE SEQUENCE [LARGE SCALE GENOMIC DNA]</scope>
    <source>
        <strain evidence="5 6">BGMRC2036</strain>
    </source>
</reference>
<dbReference type="SUPFAM" id="SSF46894">
    <property type="entry name" value="C-terminal effector domain of the bipartite response regulators"/>
    <property type="match status" value="1"/>
</dbReference>
<dbReference type="InterPro" id="IPR000014">
    <property type="entry name" value="PAS"/>
</dbReference>
<dbReference type="GO" id="GO:0003677">
    <property type="term" value="F:DNA binding"/>
    <property type="evidence" value="ECO:0007669"/>
    <property type="project" value="UniProtKB-KW"/>
</dbReference>
<name>A0A506U5E8_9HYPH</name>
<dbReference type="InterPro" id="IPR035965">
    <property type="entry name" value="PAS-like_dom_sf"/>
</dbReference>
<keyword evidence="6" id="KW-1185">Reference proteome</keyword>
<comment type="caution">
    <text evidence="5">The sequence shown here is derived from an EMBL/GenBank/DDBJ whole genome shotgun (WGS) entry which is preliminary data.</text>
</comment>
<dbReference type="OrthoDB" id="9782655at2"/>
<sequence length="168" mass="19218">MVYATHRIIRDCNAEFAAVFGYERESLIDRSFSRLYPGLEDFVRTGEMWRVNLPEHAVYYDERIMADSSGRRFWCRVRGRSYDLTDPFAAALYCFEPMTRPVTGATMKLTGRQRQILTLVSQGKTNAVIAAEIGLSARTVEAHRLRLTRALGLANSAELLTWFLNSEQ</sequence>
<dbReference type="InterPro" id="IPR016032">
    <property type="entry name" value="Sig_transdc_resp-reg_C-effctor"/>
</dbReference>
<evidence type="ECO:0000313" key="6">
    <source>
        <dbReference type="Proteomes" id="UP000318801"/>
    </source>
</evidence>
<dbReference type="PROSITE" id="PS50043">
    <property type="entry name" value="HTH_LUXR_2"/>
    <property type="match status" value="1"/>
</dbReference>
<dbReference type="Proteomes" id="UP000318801">
    <property type="component" value="Unassembled WGS sequence"/>
</dbReference>
<dbReference type="PANTHER" id="PTHR44688">
    <property type="entry name" value="DNA-BINDING TRANSCRIPTIONAL ACTIVATOR DEVR_DOSR"/>
    <property type="match status" value="1"/>
</dbReference>
<keyword evidence="2" id="KW-0238">DNA-binding</keyword>
<keyword evidence="1" id="KW-0805">Transcription regulation</keyword>
<accession>A0A506U5E8</accession>
<proteinExistence type="predicted"/>
<keyword evidence="3" id="KW-0804">Transcription</keyword>
<evidence type="ECO:0000259" key="4">
    <source>
        <dbReference type="PROSITE" id="PS50043"/>
    </source>
</evidence>
<dbReference type="AlphaFoldDB" id="A0A506U5E8"/>
<dbReference type="SUPFAM" id="SSF55785">
    <property type="entry name" value="PYP-like sensor domain (PAS domain)"/>
    <property type="match status" value="1"/>
</dbReference>
<dbReference type="GO" id="GO:0006355">
    <property type="term" value="P:regulation of DNA-templated transcription"/>
    <property type="evidence" value="ECO:0007669"/>
    <property type="project" value="InterPro"/>
</dbReference>
<evidence type="ECO:0000256" key="1">
    <source>
        <dbReference type="ARBA" id="ARBA00023015"/>
    </source>
</evidence>
<dbReference type="SMART" id="SM00421">
    <property type="entry name" value="HTH_LUXR"/>
    <property type="match status" value="1"/>
</dbReference>
<dbReference type="CDD" id="cd00130">
    <property type="entry name" value="PAS"/>
    <property type="match status" value="1"/>
</dbReference>
<dbReference type="InterPro" id="IPR036388">
    <property type="entry name" value="WH-like_DNA-bd_sf"/>
</dbReference>
<dbReference type="PRINTS" id="PR00038">
    <property type="entry name" value="HTHLUXR"/>
</dbReference>
<protein>
    <submittedName>
        <fullName evidence="5">PAS and helix-turn-helix domain-containing protein</fullName>
    </submittedName>
</protein>
<evidence type="ECO:0000256" key="3">
    <source>
        <dbReference type="ARBA" id="ARBA00023163"/>
    </source>
</evidence>